<evidence type="ECO:0000256" key="3">
    <source>
        <dbReference type="ARBA" id="ARBA00022827"/>
    </source>
</evidence>
<dbReference type="InterPro" id="IPR016166">
    <property type="entry name" value="FAD-bd_PCMH"/>
</dbReference>
<feature type="domain" description="FAD-binding PCMH-type" evidence="5">
    <location>
        <begin position="45"/>
        <end position="218"/>
    </location>
</feature>
<sequence>MGNTTSVAAGHNCLISALGGDAARVAFQDQLLYQVTAVDSFNLNIPVTPAAVTYPQSADEIAAVVKCASDYDYKVQARSGGHSFANYGLGGQNGAIVVDMKHFSQFSMNKSTFIATIGPGITLGDLDIELYNAGNRAMAHGICPTIRTGGHLTVGGLGTTSRQWGLALDHVEEVEVVLANSSIVRASETQNPDVFFAIKGAAASFGIVTEFKVRTQHAPGLAVQYSYTFNLGTPAEKANLLKDWQAFIAQEDLTWRFHSNMVIFDGQIILEGIFFGSKEEYDALDLERRFPTSEPGTLLILTDWLGMTGHGLEDVILRLVGDSPTWFYAKSLGFTPRTLIPHSAIDSFLRYIHEANAGTLVWFITLSLAGGAINVVPDDTTAYGHRDVLFWFQIFMVNPLGPVSQTTYDFADGLYGVLAQAVPESTKHAYLGCPDPRMPDAQRAYWRDNLPRLEELKGDLDPRDLFHNPGGVEVVL</sequence>
<dbReference type="InterPro" id="IPR016169">
    <property type="entry name" value="FAD-bd_PCMH_sub2"/>
</dbReference>
<dbReference type="PROSITE" id="PS51387">
    <property type="entry name" value="FAD_PCMH"/>
    <property type="match status" value="1"/>
</dbReference>
<dbReference type="Proteomes" id="UP001610334">
    <property type="component" value="Unassembled WGS sequence"/>
</dbReference>
<keyword evidence="7" id="KW-1185">Reference proteome</keyword>
<comment type="caution">
    <text evidence="6">The sequence shown here is derived from an EMBL/GenBank/DDBJ whole genome shotgun (WGS) entry which is preliminary data.</text>
</comment>
<dbReference type="Gene3D" id="3.30.465.10">
    <property type="match status" value="1"/>
</dbReference>
<keyword evidence="4" id="KW-0560">Oxidoreductase</keyword>
<dbReference type="InterPro" id="IPR006093">
    <property type="entry name" value="Oxy_OxRdtase_FAD_BS"/>
</dbReference>
<dbReference type="PANTHER" id="PTHR42973">
    <property type="entry name" value="BINDING OXIDOREDUCTASE, PUTATIVE (AFU_ORTHOLOGUE AFUA_1G17690)-RELATED"/>
    <property type="match status" value="1"/>
</dbReference>
<evidence type="ECO:0000256" key="2">
    <source>
        <dbReference type="ARBA" id="ARBA00022630"/>
    </source>
</evidence>
<name>A0ABR4I301_9EURO</name>
<dbReference type="InterPro" id="IPR006094">
    <property type="entry name" value="Oxid_FAD_bind_N"/>
</dbReference>
<dbReference type="InterPro" id="IPR036318">
    <property type="entry name" value="FAD-bd_PCMH-like_sf"/>
</dbReference>
<keyword evidence="2" id="KW-0285">Flavoprotein</keyword>
<proteinExistence type="inferred from homology"/>
<evidence type="ECO:0000313" key="7">
    <source>
        <dbReference type="Proteomes" id="UP001610334"/>
    </source>
</evidence>
<dbReference type="InterPro" id="IPR050416">
    <property type="entry name" value="FAD-linked_Oxidoreductase"/>
</dbReference>
<comment type="similarity">
    <text evidence="1">Belongs to the oxygen-dependent FAD-linked oxidoreductase family.</text>
</comment>
<reference evidence="6 7" key="1">
    <citation type="submission" date="2024-07" db="EMBL/GenBank/DDBJ databases">
        <title>Section-level genome sequencing and comparative genomics of Aspergillus sections Usti and Cavernicolus.</title>
        <authorList>
            <consortium name="Lawrence Berkeley National Laboratory"/>
            <person name="Nybo J.L."/>
            <person name="Vesth T.C."/>
            <person name="Theobald S."/>
            <person name="Frisvad J.C."/>
            <person name="Larsen T.O."/>
            <person name="Kjaerboelling I."/>
            <person name="Rothschild-Mancinelli K."/>
            <person name="Lyhne E.K."/>
            <person name="Kogle M.E."/>
            <person name="Barry K."/>
            <person name="Clum A."/>
            <person name="Na H."/>
            <person name="Ledsgaard L."/>
            <person name="Lin J."/>
            <person name="Lipzen A."/>
            <person name="Kuo A."/>
            <person name="Riley R."/>
            <person name="Mondo S."/>
            <person name="Labutti K."/>
            <person name="Haridas S."/>
            <person name="Pangalinan J."/>
            <person name="Salamov A.A."/>
            <person name="Simmons B.A."/>
            <person name="Magnuson J.K."/>
            <person name="Chen J."/>
            <person name="Drula E."/>
            <person name="Henrissat B."/>
            <person name="Wiebenga A."/>
            <person name="Lubbers R.J."/>
            <person name="Gomes A.C."/>
            <person name="Makela M.R."/>
            <person name="Stajich J."/>
            <person name="Grigoriev I.V."/>
            <person name="Mortensen U.H."/>
            <person name="De Vries R.P."/>
            <person name="Baker S.E."/>
            <person name="Andersen M.R."/>
        </authorList>
    </citation>
    <scope>NUCLEOTIDE SEQUENCE [LARGE SCALE GENOMIC DNA]</scope>
    <source>
        <strain evidence="6 7">CBS 588.65</strain>
    </source>
</reference>
<dbReference type="InterPro" id="IPR012951">
    <property type="entry name" value="BBE"/>
</dbReference>
<accession>A0ABR4I301</accession>
<dbReference type="EMBL" id="JBFXLT010000003">
    <property type="protein sequence ID" value="KAL2822095.1"/>
    <property type="molecule type" value="Genomic_DNA"/>
</dbReference>
<organism evidence="6 7">
    <name type="scientific">Aspergillus granulosus</name>
    <dbReference type="NCBI Taxonomy" id="176169"/>
    <lineage>
        <taxon>Eukaryota</taxon>
        <taxon>Fungi</taxon>
        <taxon>Dikarya</taxon>
        <taxon>Ascomycota</taxon>
        <taxon>Pezizomycotina</taxon>
        <taxon>Eurotiomycetes</taxon>
        <taxon>Eurotiomycetidae</taxon>
        <taxon>Eurotiales</taxon>
        <taxon>Aspergillaceae</taxon>
        <taxon>Aspergillus</taxon>
        <taxon>Aspergillus subgen. Nidulantes</taxon>
    </lineage>
</organism>
<evidence type="ECO:0000256" key="1">
    <source>
        <dbReference type="ARBA" id="ARBA00005466"/>
    </source>
</evidence>
<dbReference type="PROSITE" id="PS00862">
    <property type="entry name" value="OX2_COVAL_FAD"/>
    <property type="match status" value="1"/>
</dbReference>
<dbReference type="SUPFAM" id="SSF56176">
    <property type="entry name" value="FAD-binding/transporter-associated domain-like"/>
    <property type="match status" value="1"/>
</dbReference>
<dbReference type="PANTHER" id="PTHR42973:SF17">
    <property type="entry name" value="OXIDASE, PUTATIVE (AFU_ORTHOLOGUE AFUA_6G14340)-RELATED"/>
    <property type="match status" value="1"/>
</dbReference>
<keyword evidence="3" id="KW-0274">FAD</keyword>
<evidence type="ECO:0000256" key="4">
    <source>
        <dbReference type="ARBA" id="ARBA00023002"/>
    </source>
</evidence>
<dbReference type="Pfam" id="PF01565">
    <property type="entry name" value="FAD_binding_4"/>
    <property type="match status" value="1"/>
</dbReference>
<dbReference type="Gene3D" id="3.40.462.20">
    <property type="match status" value="1"/>
</dbReference>
<dbReference type="Pfam" id="PF08031">
    <property type="entry name" value="BBE"/>
    <property type="match status" value="1"/>
</dbReference>
<evidence type="ECO:0000259" key="5">
    <source>
        <dbReference type="PROSITE" id="PS51387"/>
    </source>
</evidence>
<gene>
    <name evidence="6" type="ORF">BJX63DRAFT_378076</name>
</gene>
<evidence type="ECO:0000313" key="6">
    <source>
        <dbReference type="EMBL" id="KAL2822095.1"/>
    </source>
</evidence>
<protein>
    <recommendedName>
        <fullName evidence="5">FAD-binding PCMH-type domain-containing protein</fullName>
    </recommendedName>
</protein>